<dbReference type="InterPro" id="IPR006312">
    <property type="entry name" value="TatA/E"/>
</dbReference>
<keyword evidence="5" id="KW-0653">Protein transport</keyword>
<evidence type="ECO:0000256" key="4">
    <source>
        <dbReference type="ARBA" id="ARBA00022692"/>
    </source>
</evidence>
<keyword evidence="9" id="KW-0175">Coiled coil</keyword>
<dbReference type="SUPFAM" id="SSF111384">
    <property type="entry name" value="OmpH-like"/>
    <property type="match status" value="1"/>
</dbReference>
<dbReference type="GO" id="GO:0005886">
    <property type="term" value="C:plasma membrane"/>
    <property type="evidence" value="ECO:0007669"/>
    <property type="project" value="UniProtKB-SubCell"/>
</dbReference>
<dbReference type="PANTHER" id="PTHR42982">
    <property type="entry name" value="SEC-INDEPENDENT PROTEIN TRANSLOCASE PROTEIN TATA"/>
    <property type="match status" value="1"/>
</dbReference>
<dbReference type="Pfam" id="PF02416">
    <property type="entry name" value="TatA_B_E"/>
    <property type="match status" value="1"/>
</dbReference>
<evidence type="ECO:0000256" key="6">
    <source>
        <dbReference type="ARBA" id="ARBA00022989"/>
    </source>
</evidence>
<reference evidence="11" key="3">
    <citation type="journal article" date="2019" name="BMC Res. Notes">
        <title>Complete genome sequence of the Sulfodiicoccus acidiphilus strain HS-1T, the first crenarchaeon that lacks polB3, isolated from an acidic hot spring in Ohwaku-dani, Hakone, Japan.</title>
        <authorList>
            <person name="Sakai H.D."/>
            <person name="Kurosawa N."/>
        </authorList>
    </citation>
    <scope>NUCLEOTIDE SEQUENCE</scope>
    <source>
        <strain evidence="11">HS-1</strain>
    </source>
</reference>
<dbReference type="RefSeq" id="WP_126450230.1">
    <property type="nucleotide sequence ID" value="NZ_AP018553.1"/>
</dbReference>
<dbReference type="GO" id="GO:0043953">
    <property type="term" value="P:protein transport by the Tat complex"/>
    <property type="evidence" value="ECO:0007669"/>
    <property type="project" value="InterPro"/>
</dbReference>
<organism evidence="11 13">
    <name type="scientific">Sulfodiicoccus acidiphilus</name>
    <dbReference type="NCBI Taxonomy" id="1670455"/>
    <lineage>
        <taxon>Archaea</taxon>
        <taxon>Thermoproteota</taxon>
        <taxon>Thermoprotei</taxon>
        <taxon>Sulfolobales</taxon>
        <taxon>Sulfolobaceae</taxon>
        <taxon>Sulfodiicoccus</taxon>
    </lineage>
</organism>
<keyword evidence="6 10" id="KW-1133">Transmembrane helix</keyword>
<dbReference type="InterPro" id="IPR003369">
    <property type="entry name" value="TatA/B/E"/>
</dbReference>
<evidence type="ECO:0000256" key="3">
    <source>
        <dbReference type="ARBA" id="ARBA00022475"/>
    </source>
</evidence>
<evidence type="ECO:0000313" key="12">
    <source>
        <dbReference type="EMBL" id="GGU03997.1"/>
    </source>
</evidence>
<evidence type="ECO:0000256" key="8">
    <source>
        <dbReference type="ARBA" id="ARBA00023136"/>
    </source>
</evidence>
<dbReference type="AlphaFoldDB" id="A0A348B4G3"/>
<accession>A0A348B4G3</accession>
<dbReference type="EMBL" id="AP018553">
    <property type="protein sequence ID" value="BBD73065.1"/>
    <property type="molecule type" value="Genomic_DNA"/>
</dbReference>
<evidence type="ECO:0000256" key="1">
    <source>
        <dbReference type="ARBA" id="ARBA00004162"/>
    </source>
</evidence>
<dbReference type="GeneID" id="38666964"/>
<dbReference type="InterPro" id="IPR024930">
    <property type="entry name" value="Skp_dom_sf"/>
</dbReference>
<reference evidence="12" key="4">
    <citation type="submission" date="2020-09" db="EMBL/GenBank/DDBJ databases">
        <authorList>
            <person name="Sun Q."/>
            <person name="Ohkuma M."/>
        </authorList>
    </citation>
    <scope>NUCLEOTIDE SEQUENCE</scope>
    <source>
        <strain evidence="12">JCM 31740</strain>
    </source>
</reference>
<dbReference type="Proteomes" id="UP000276741">
    <property type="component" value="Chromosome"/>
</dbReference>
<sequence length="97" mass="10933">MLGSISDWAIVIVVAVILFGGASKIPELFRNLGRAMGELKRGQMEVQKELERELQANQNQLSQTQNQAKAEELQRKIQELQAELDRLKGNSVVKEKD</sequence>
<dbReference type="NCBIfam" id="TIGR01411">
    <property type="entry name" value="tatAE"/>
    <property type="match status" value="1"/>
</dbReference>
<comment type="subcellular location">
    <subcellularLocation>
        <location evidence="1">Cell membrane</location>
        <topology evidence="1">Single-pass membrane protein</topology>
    </subcellularLocation>
</comment>
<dbReference type="PANTHER" id="PTHR42982:SF1">
    <property type="entry name" value="SEC-INDEPENDENT PROTEIN TRANSLOCASE PROTEIN TATA"/>
    <property type="match status" value="1"/>
</dbReference>
<gene>
    <name evidence="12" type="ORF">GCM10007116_21000</name>
    <name evidence="11" type="ORF">HS1genome_1454</name>
</gene>
<evidence type="ECO:0000313" key="13">
    <source>
        <dbReference type="Proteomes" id="UP000276741"/>
    </source>
</evidence>
<evidence type="ECO:0000256" key="7">
    <source>
        <dbReference type="ARBA" id="ARBA00023010"/>
    </source>
</evidence>
<keyword evidence="3" id="KW-1003">Cell membrane</keyword>
<dbReference type="EMBL" id="BMQS01000027">
    <property type="protein sequence ID" value="GGU03997.1"/>
    <property type="molecule type" value="Genomic_DNA"/>
</dbReference>
<reference evidence="13" key="2">
    <citation type="submission" date="2018-04" db="EMBL/GenBank/DDBJ databases">
        <title>Complete genome sequence of Sulfodiicoccus acidiphilus strain HS-1.</title>
        <authorList>
            <person name="Sakai H.D."/>
            <person name="Kurosawa N."/>
        </authorList>
    </citation>
    <scope>NUCLEOTIDE SEQUENCE [LARGE SCALE GENOMIC DNA]</scope>
    <source>
        <strain evidence="13">HS-1</strain>
    </source>
</reference>
<dbReference type="InterPro" id="IPR018181">
    <property type="entry name" value="Heat_shock_70_CS"/>
</dbReference>
<keyword evidence="4 10" id="KW-0812">Transmembrane</keyword>
<evidence type="ECO:0000256" key="9">
    <source>
        <dbReference type="SAM" id="Coils"/>
    </source>
</evidence>
<evidence type="ECO:0008006" key="14">
    <source>
        <dbReference type="Google" id="ProtNLM"/>
    </source>
</evidence>
<reference evidence="12" key="1">
    <citation type="journal article" date="2014" name="Int. J. Syst. Evol. Microbiol.">
        <title>Complete genome sequence of Corynebacterium casei LMG S-19264T (=DSM 44701T), isolated from a smear-ripened cheese.</title>
        <authorList>
            <consortium name="US DOE Joint Genome Institute (JGI-PGF)"/>
            <person name="Walter F."/>
            <person name="Albersmeier A."/>
            <person name="Kalinowski J."/>
            <person name="Ruckert C."/>
        </authorList>
    </citation>
    <scope>NUCLEOTIDE SEQUENCE</scope>
    <source>
        <strain evidence="12">JCM 31740</strain>
    </source>
</reference>
<name>A0A348B4G3_9CREN</name>
<keyword evidence="7" id="KW-0811">Translocation</keyword>
<dbReference type="PROSITE" id="PS01036">
    <property type="entry name" value="HSP70_3"/>
    <property type="match status" value="1"/>
</dbReference>
<protein>
    <recommendedName>
        <fullName evidence="14">Twin-arginine translocase TatA/TatE family subunit</fullName>
    </recommendedName>
</protein>
<keyword evidence="13" id="KW-1185">Reference proteome</keyword>
<dbReference type="Proteomes" id="UP000616143">
    <property type="component" value="Unassembled WGS sequence"/>
</dbReference>
<evidence type="ECO:0000256" key="5">
    <source>
        <dbReference type="ARBA" id="ARBA00022927"/>
    </source>
</evidence>
<feature type="transmembrane region" description="Helical" evidence="10">
    <location>
        <begin position="6"/>
        <end position="26"/>
    </location>
</feature>
<feature type="coiled-coil region" evidence="9">
    <location>
        <begin position="47"/>
        <end position="97"/>
    </location>
</feature>
<dbReference type="OrthoDB" id="27754at2157"/>
<dbReference type="KEGG" id="sacd:HS1genome_1454"/>
<keyword evidence="8 10" id="KW-0472">Membrane</keyword>
<keyword evidence="2" id="KW-0813">Transport</keyword>
<evidence type="ECO:0000313" key="11">
    <source>
        <dbReference type="EMBL" id="BBD73065.1"/>
    </source>
</evidence>
<evidence type="ECO:0000256" key="10">
    <source>
        <dbReference type="SAM" id="Phobius"/>
    </source>
</evidence>
<dbReference type="Gene3D" id="1.20.5.3310">
    <property type="match status" value="1"/>
</dbReference>
<evidence type="ECO:0000256" key="2">
    <source>
        <dbReference type="ARBA" id="ARBA00022448"/>
    </source>
</evidence>
<proteinExistence type="predicted"/>